<evidence type="ECO:0000256" key="6">
    <source>
        <dbReference type="ARBA" id="ARBA00022801"/>
    </source>
</evidence>
<keyword evidence="4 9" id="KW-0479">Metal-binding</keyword>
<dbReference type="Proteomes" id="UP000319783">
    <property type="component" value="Unassembled WGS sequence"/>
</dbReference>
<dbReference type="HAMAP" id="MF_01471">
    <property type="entry name" value="Cas2"/>
    <property type="match status" value="1"/>
</dbReference>
<evidence type="ECO:0000256" key="1">
    <source>
        <dbReference type="ARBA" id="ARBA00001946"/>
    </source>
</evidence>
<evidence type="ECO:0000256" key="7">
    <source>
        <dbReference type="ARBA" id="ARBA00022842"/>
    </source>
</evidence>
<dbReference type="GO" id="GO:0046872">
    <property type="term" value="F:metal ion binding"/>
    <property type="evidence" value="ECO:0007669"/>
    <property type="project" value="UniProtKB-UniRule"/>
</dbReference>
<dbReference type="EC" id="3.1.-.-" evidence="9"/>
<proteinExistence type="inferred from homology"/>
<dbReference type="GO" id="GO:0051607">
    <property type="term" value="P:defense response to virus"/>
    <property type="evidence" value="ECO:0007669"/>
    <property type="project" value="UniProtKB-UniRule"/>
</dbReference>
<evidence type="ECO:0000313" key="11">
    <source>
        <dbReference type="Proteomes" id="UP000319783"/>
    </source>
</evidence>
<feature type="binding site" evidence="9">
    <location>
        <position position="11"/>
    </location>
    <ligand>
        <name>Mg(2+)</name>
        <dbReference type="ChEBI" id="CHEBI:18420"/>
        <note>catalytic</note>
    </ligand>
</feature>
<keyword evidence="3 9" id="KW-0540">Nuclease</keyword>
<name>A0A533QAQ7_9BACT</name>
<comment type="subunit">
    <text evidence="9">Homodimer, forms a heterotetramer with a Cas1 homodimer.</text>
</comment>
<comment type="similarity">
    <text evidence="2 9">Belongs to the CRISPR-associated endoribonuclease Cas2 protein family.</text>
</comment>
<evidence type="ECO:0000256" key="4">
    <source>
        <dbReference type="ARBA" id="ARBA00022723"/>
    </source>
</evidence>
<evidence type="ECO:0000256" key="3">
    <source>
        <dbReference type="ARBA" id="ARBA00022722"/>
    </source>
</evidence>
<evidence type="ECO:0000256" key="2">
    <source>
        <dbReference type="ARBA" id="ARBA00009959"/>
    </source>
</evidence>
<evidence type="ECO:0000256" key="9">
    <source>
        <dbReference type="HAMAP-Rule" id="MF_01471"/>
    </source>
</evidence>
<evidence type="ECO:0000313" key="10">
    <source>
        <dbReference type="EMBL" id="TLD41742.1"/>
    </source>
</evidence>
<dbReference type="InterPro" id="IPR019199">
    <property type="entry name" value="Virulence_VapD/CRISPR_Cas2"/>
</dbReference>
<keyword evidence="8 9" id="KW-0051">Antiviral defense</keyword>
<keyword evidence="7 9" id="KW-0460">Magnesium</keyword>
<evidence type="ECO:0000256" key="8">
    <source>
        <dbReference type="ARBA" id="ARBA00023118"/>
    </source>
</evidence>
<dbReference type="CDD" id="cd09725">
    <property type="entry name" value="Cas2_I_II_III"/>
    <property type="match status" value="1"/>
</dbReference>
<keyword evidence="6 9" id="KW-0378">Hydrolase</keyword>
<dbReference type="GO" id="GO:0004521">
    <property type="term" value="F:RNA endonuclease activity"/>
    <property type="evidence" value="ECO:0007669"/>
    <property type="project" value="InterPro"/>
</dbReference>
<dbReference type="NCBIfam" id="TIGR01573">
    <property type="entry name" value="cas2"/>
    <property type="match status" value="1"/>
</dbReference>
<sequence length="93" mass="10649">MQRDLYIVAYDICTPKRLNRMRYFLKGFSTGGQKSVFECFLTQGELKEVITGVSNIIDESADRVHIFPMDGRSRARTFGAAVPPKDPEFFYFG</sequence>
<evidence type="ECO:0000256" key="5">
    <source>
        <dbReference type="ARBA" id="ARBA00022759"/>
    </source>
</evidence>
<accession>A0A533QAQ7</accession>
<dbReference type="SUPFAM" id="SSF143430">
    <property type="entry name" value="TTP0101/SSO1404-like"/>
    <property type="match status" value="1"/>
</dbReference>
<dbReference type="Pfam" id="PF09827">
    <property type="entry name" value="CRISPR_Cas2"/>
    <property type="match status" value="1"/>
</dbReference>
<gene>
    <name evidence="9" type="primary">cas2</name>
    <name evidence="10" type="ORF">JETT_1967</name>
</gene>
<dbReference type="GO" id="GO:0016787">
    <property type="term" value="F:hydrolase activity"/>
    <property type="evidence" value="ECO:0007669"/>
    <property type="project" value="UniProtKB-KW"/>
</dbReference>
<keyword evidence="5 9" id="KW-0255">Endonuclease</keyword>
<reference evidence="10 11" key="1">
    <citation type="submission" date="2019-04" db="EMBL/GenBank/DDBJ databases">
        <title>Genome of a novel bacterium Candidatus Jettenia ecosi reconstructed from metagenome of an anammox bioreactor.</title>
        <authorList>
            <person name="Mardanov A.V."/>
            <person name="Beletsky A.V."/>
            <person name="Ravin N.V."/>
            <person name="Botchkova E.A."/>
            <person name="Litti Y.V."/>
            <person name="Nozhevnikova A.N."/>
        </authorList>
    </citation>
    <scope>NUCLEOTIDE SEQUENCE [LARGE SCALE GENOMIC DNA]</scope>
    <source>
        <strain evidence="10">J2</strain>
    </source>
</reference>
<dbReference type="PANTHER" id="PTHR34405:SF3">
    <property type="entry name" value="CRISPR-ASSOCIATED ENDORIBONUCLEASE CAS2 3"/>
    <property type="match status" value="1"/>
</dbReference>
<comment type="caution">
    <text evidence="10">The sequence shown here is derived from an EMBL/GenBank/DDBJ whole genome shotgun (WGS) entry which is preliminary data.</text>
</comment>
<protein>
    <recommendedName>
        <fullName evidence="9">CRISPR-associated endoribonuclease Cas2</fullName>
        <ecNumber evidence="9">3.1.-.-</ecNumber>
    </recommendedName>
</protein>
<dbReference type="Gene3D" id="3.30.70.240">
    <property type="match status" value="1"/>
</dbReference>
<comment type="cofactor">
    <cofactor evidence="1 9">
        <name>Mg(2+)</name>
        <dbReference type="ChEBI" id="CHEBI:18420"/>
    </cofactor>
</comment>
<comment type="function">
    <text evidence="9">CRISPR (clustered regularly interspaced short palindromic repeat), is an adaptive immune system that provides protection against mobile genetic elements (viruses, transposable elements and conjugative plasmids). CRISPR clusters contain sequences complementary to antecedent mobile elements and target invading nucleic acids. CRISPR clusters are transcribed and processed into CRISPR RNA (crRNA). Functions as a ssRNA-specific endoribonuclease. Involved in the integration of spacer DNA into the CRISPR cassette.</text>
</comment>
<dbReference type="InterPro" id="IPR021127">
    <property type="entry name" value="CRISPR_associated_Cas2"/>
</dbReference>
<dbReference type="PANTHER" id="PTHR34405">
    <property type="entry name" value="CRISPR-ASSOCIATED ENDORIBONUCLEASE CAS2"/>
    <property type="match status" value="1"/>
</dbReference>
<dbReference type="GO" id="GO:0043571">
    <property type="term" value="P:maintenance of CRISPR repeat elements"/>
    <property type="evidence" value="ECO:0007669"/>
    <property type="project" value="UniProtKB-UniRule"/>
</dbReference>
<dbReference type="EMBL" id="SULG01000037">
    <property type="protein sequence ID" value="TLD41742.1"/>
    <property type="molecule type" value="Genomic_DNA"/>
</dbReference>
<dbReference type="AlphaFoldDB" id="A0A533QAQ7"/>
<organism evidence="10 11">
    <name type="scientific">Candidatus Jettenia ecosi</name>
    <dbReference type="NCBI Taxonomy" id="2494326"/>
    <lineage>
        <taxon>Bacteria</taxon>
        <taxon>Pseudomonadati</taxon>
        <taxon>Planctomycetota</taxon>
        <taxon>Candidatus Brocadiia</taxon>
        <taxon>Candidatus Brocadiales</taxon>
        <taxon>Candidatus Brocadiaceae</taxon>
        <taxon>Candidatus Jettenia</taxon>
    </lineage>
</organism>